<accession>A0A0L8GK99</accession>
<dbReference type="OrthoDB" id="6119557at2759"/>
<dbReference type="EMBL" id="KQ421510">
    <property type="protein sequence ID" value="KOF77289.1"/>
    <property type="molecule type" value="Genomic_DNA"/>
</dbReference>
<dbReference type="AlphaFoldDB" id="A0A0L8GK99"/>
<proteinExistence type="predicted"/>
<evidence type="ECO:0000313" key="1">
    <source>
        <dbReference type="EMBL" id="KOF77289.1"/>
    </source>
</evidence>
<name>A0A0L8GK99_OCTBM</name>
<protein>
    <submittedName>
        <fullName evidence="1">Uncharacterized protein</fullName>
    </submittedName>
</protein>
<organism evidence="1">
    <name type="scientific">Octopus bimaculoides</name>
    <name type="common">California two-spotted octopus</name>
    <dbReference type="NCBI Taxonomy" id="37653"/>
    <lineage>
        <taxon>Eukaryota</taxon>
        <taxon>Metazoa</taxon>
        <taxon>Spiralia</taxon>
        <taxon>Lophotrochozoa</taxon>
        <taxon>Mollusca</taxon>
        <taxon>Cephalopoda</taxon>
        <taxon>Coleoidea</taxon>
        <taxon>Octopodiformes</taxon>
        <taxon>Octopoda</taxon>
        <taxon>Incirrata</taxon>
        <taxon>Octopodidae</taxon>
        <taxon>Octopus</taxon>
    </lineage>
</organism>
<reference evidence="1" key="1">
    <citation type="submission" date="2015-07" db="EMBL/GenBank/DDBJ databases">
        <title>MeaNS - Measles Nucleotide Surveillance Program.</title>
        <authorList>
            <person name="Tran T."/>
            <person name="Druce J."/>
        </authorList>
    </citation>
    <scope>NUCLEOTIDE SEQUENCE</scope>
    <source>
        <strain evidence="1">UCB-OBI-ISO-001</strain>
        <tissue evidence="1">Gonad</tissue>
    </source>
</reference>
<gene>
    <name evidence="1" type="ORF">OCBIM_22032278mg</name>
</gene>
<sequence>MLGICTAPKENLNTFSTEIVYGTPLTVPGELLPNMKSDLDVKRYLTQLRDNVGQLHPIPMSTHNTSRSSMPNDLCMANFVFIQHDTMKTFPVTLQWLKLAYLNTDSTIQVAQPPNRGYPRQITPMLDKEQSPKSQVTTYMGRTIKTPSQFQ</sequence>